<keyword evidence="8" id="KW-1185">Reference proteome</keyword>
<evidence type="ECO:0000256" key="4">
    <source>
        <dbReference type="ARBA" id="ARBA00023288"/>
    </source>
</evidence>
<dbReference type="InterPro" id="IPR024572">
    <property type="entry name" value="RcnB"/>
</dbReference>
<evidence type="ECO:0000313" key="8">
    <source>
        <dbReference type="Proteomes" id="UP000614261"/>
    </source>
</evidence>
<dbReference type="Proteomes" id="UP000614261">
    <property type="component" value="Unassembled WGS sequence"/>
</dbReference>
<evidence type="ECO:0000256" key="3">
    <source>
        <dbReference type="ARBA" id="ARBA00015281"/>
    </source>
</evidence>
<comment type="caution">
    <text evidence="7">The sequence shown here is derived from an EMBL/GenBank/DDBJ whole genome shotgun (WGS) entry which is preliminary data.</text>
</comment>
<keyword evidence="5" id="KW-0732">Signal</keyword>
<feature type="domain" description="Glycine zipper 2TM" evidence="6">
    <location>
        <begin position="232"/>
        <end position="269"/>
    </location>
</feature>
<organism evidence="7 8">
    <name type="scientific">Blastomonas aquatica</name>
    <dbReference type="NCBI Taxonomy" id="1510276"/>
    <lineage>
        <taxon>Bacteria</taxon>
        <taxon>Pseudomonadati</taxon>
        <taxon>Pseudomonadota</taxon>
        <taxon>Alphaproteobacteria</taxon>
        <taxon>Sphingomonadales</taxon>
        <taxon>Sphingomonadaceae</taxon>
        <taxon>Blastomonas</taxon>
    </lineage>
</organism>
<dbReference type="RefSeq" id="WP_229736866.1">
    <property type="nucleotide sequence ID" value="NZ_BMGD01000002.1"/>
</dbReference>
<evidence type="ECO:0000313" key="7">
    <source>
        <dbReference type="EMBL" id="GGB59907.1"/>
    </source>
</evidence>
<dbReference type="EMBL" id="BMGD01000002">
    <property type="protein sequence ID" value="GGB59907.1"/>
    <property type="molecule type" value="Genomic_DNA"/>
</dbReference>
<dbReference type="Gene3D" id="3.10.450.160">
    <property type="entry name" value="inner membrane protein cigr"/>
    <property type="match status" value="1"/>
</dbReference>
<dbReference type="Pfam" id="PF11776">
    <property type="entry name" value="RcnB"/>
    <property type="match status" value="1"/>
</dbReference>
<evidence type="ECO:0000256" key="2">
    <source>
        <dbReference type="ARBA" id="ARBA00008681"/>
    </source>
</evidence>
<keyword evidence="4" id="KW-0449">Lipoprotein</keyword>
<feature type="chain" id="PRO_5045904124" description="17 kDa surface antigen" evidence="5">
    <location>
        <begin position="31"/>
        <end position="456"/>
    </location>
</feature>
<proteinExistence type="inferred from homology"/>
<evidence type="ECO:0000256" key="5">
    <source>
        <dbReference type="SAM" id="SignalP"/>
    </source>
</evidence>
<reference evidence="8" key="1">
    <citation type="journal article" date="2019" name="Int. J. Syst. Evol. Microbiol.">
        <title>The Global Catalogue of Microorganisms (GCM) 10K type strain sequencing project: providing services to taxonomists for standard genome sequencing and annotation.</title>
        <authorList>
            <consortium name="The Broad Institute Genomics Platform"/>
            <consortium name="The Broad Institute Genome Sequencing Center for Infectious Disease"/>
            <person name="Wu L."/>
            <person name="Ma J."/>
        </authorList>
    </citation>
    <scope>NUCLEOTIDE SEQUENCE [LARGE SCALE GENOMIC DNA]</scope>
    <source>
        <strain evidence="8">CGMCC 1.12851</strain>
    </source>
</reference>
<comment type="similarity">
    <text evidence="2">Belongs to the rickettsiale 17 kDa surface antigen family.</text>
</comment>
<comment type="subcellular location">
    <subcellularLocation>
        <location evidence="1">Cell outer membrane</location>
        <topology evidence="1">Lipid-anchor</topology>
    </subcellularLocation>
</comment>
<evidence type="ECO:0000256" key="1">
    <source>
        <dbReference type="ARBA" id="ARBA00004459"/>
    </source>
</evidence>
<feature type="signal peptide" evidence="5">
    <location>
        <begin position="1"/>
        <end position="30"/>
    </location>
</feature>
<dbReference type="InterPro" id="IPR008816">
    <property type="entry name" value="Gly_zipper_2TM_dom"/>
</dbReference>
<dbReference type="Pfam" id="PF05433">
    <property type="entry name" value="Rick_17kDa_Anti"/>
    <property type="match status" value="2"/>
</dbReference>
<evidence type="ECO:0000259" key="6">
    <source>
        <dbReference type="Pfam" id="PF05433"/>
    </source>
</evidence>
<gene>
    <name evidence="7" type="ORF">GCM10010833_13430</name>
</gene>
<sequence length="456" mass="47644">MKTRAFAYVRHAAIAACLGGSLGLALPSQAADSGVARALASKIDLKASSALGRGPANPPGYGARFPAGAPAYVRPFRGFLLPRVWVAPSYIITNWQRLGLARPAQGFGWSRYYDDAVLTDSNGRVFDSVQGVNWSAAQGGPMVQAGQASVTQTYSPDYDPYNYDDDLLLGNDDVVHGTHWARTANQAAPGVDYDDGYVAAPPPPPATQYDGGHDPDYDPAFLEACRRDSGLGGAAIGAAAGGLTGNRIAGRDNRTGGTLIGAGVGAIAGMVIDKAEDRERCKRLLARESQRGYGTSYAPPPVAPPAYAGDYDPAFLEACRRDNGLGGAAIGAAAGGLAGNRIAGRGNRTGGTLIGAGVGAIAGMVIDKAEDRERCKRLLAQHGAYQGGGYPPPVGQPGGYPPPPPGYYYYYPPPIITTVTITPGCNCTEEVVTTHTAPVRHRPKVYRTKNVRVSRK</sequence>
<protein>
    <recommendedName>
        <fullName evidence="3">17 kDa surface antigen</fullName>
    </recommendedName>
</protein>
<name>A0ABQ1J4H3_9SPHN</name>
<accession>A0ABQ1J4H3</accession>
<feature type="domain" description="Glycine zipper 2TM" evidence="6">
    <location>
        <begin position="326"/>
        <end position="363"/>
    </location>
</feature>